<dbReference type="InterPro" id="IPR058533">
    <property type="entry name" value="Cation_efflux_TM"/>
</dbReference>
<evidence type="ECO:0000313" key="8">
    <source>
        <dbReference type="EMBL" id="MBD2860327.1"/>
    </source>
</evidence>
<evidence type="ECO:0000313" key="9">
    <source>
        <dbReference type="Proteomes" id="UP000610558"/>
    </source>
</evidence>
<reference evidence="8" key="1">
    <citation type="submission" date="2020-09" db="EMBL/GenBank/DDBJ databases">
        <authorList>
            <person name="Yoon J.-W."/>
        </authorList>
    </citation>
    <scope>NUCLEOTIDE SEQUENCE</scope>
    <source>
        <strain evidence="8">KMU-158</strain>
    </source>
</reference>
<evidence type="ECO:0000259" key="7">
    <source>
        <dbReference type="Pfam" id="PF01545"/>
    </source>
</evidence>
<comment type="caution">
    <text evidence="8">The sequence shown here is derived from an EMBL/GenBank/DDBJ whole genome shotgun (WGS) entry which is preliminary data.</text>
</comment>
<dbReference type="EMBL" id="JACXLD010000028">
    <property type="protein sequence ID" value="MBD2860327.1"/>
    <property type="molecule type" value="Genomic_DNA"/>
</dbReference>
<keyword evidence="2 6" id="KW-0812">Transmembrane</keyword>
<evidence type="ECO:0000256" key="4">
    <source>
        <dbReference type="ARBA" id="ARBA00022989"/>
    </source>
</evidence>
<comment type="subcellular location">
    <subcellularLocation>
        <location evidence="1">Membrane</location>
        <topology evidence="1">Multi-pass membrane protein</topology>
    </subcellularLocation>
</comment>
<keyword evidence="9" id="KW-1185">Reference proteome</keyword>
<sequence length="211" mass="22683">MSDCCAAEARNSRERTLLWTVLALNAVMFVVEFTAGWLARSSGLMADSLDMLADVLVYSVSLYAVGRGIAQKAKAALLNGSLQMLLGLGVLLHIGWRIREGSAPQTDIMGWIAALALAVNISCFALLYRFRSGDINMRASWLCSRNDMLANVGVLVAAWMVNLLSSAWPDYVIAALIAGVVIHSAYGILVQARRNLKEGLEIESGGCCGSQ</sequence>
<dbReference type="Gene3D" id="1.20.1510.10">
    <property type="entry name" value="Cation efflux protein transmembrane domain"/>
    <property type="match status" value="1"/>
</dbReference>
<feature type="transmembrane region" description="Helical" evidence="6">
    <location>
        <begin position="108"/>
        <end position="128"/>
    </location>
</feature>
<dbReference type="AlphaFoldDB" id="A0A927GXT2"/>
<dbReference type="RefSeq" id="WP_190766986.1">
    <property type="nucleotide sequence ID" value="NZ_JACXLD010000028.1"/>
</dbReference>
<proteinExistence type="predicted"/>
<dbReference type="PANTHER" id="PTHR11562">
    <property type="entry name" value="CATION EFFLUX PROTEIN/ ZINC TRANSPORTER"/>
    <property type="match status" value="1"/>
</dbReference>
<feature type="transmembrane region" description="Helical" evidence="6">
    <location>
        <begin position="148"/>
        <end position="165"/>
    </location>
</feature>
<evidence type="ECO:0000256" key="2">
    <source>
        <dbReference type="ARBA" id="ARBA00022692"/>
    </source>
</evidence>
<evidence type="ECO:0000256" key="1">
    <source>
        <dbReference type="ARBA" id="ARBA00004141"/>
    </source>
</evidence>
<feature type="transmembrane region" description="Helical" evidence="6">
    <location>
        <begin position="171"/>
        <end position="190"/>
    </location>
</feature>
<evidence type="ECO:0000256" key="6">
    <source>
        <dbReference type="SAM" id="Phobius"/>
    </source>
</evidence>
<feature type="transmembrane region" description="Helical" evidence="6">
    <location>
        <begin position="51"/>
        <end position="70"/>
    </location>
</feature>
<accession>A0A927GXT2</accession>
<evidence type="ECO:0000256" key="5">
    <source>
        <dbReference type="ARBA" id="ARBA00023136"/>
    </source>
</evidence>
<keyword evidence="3" id="KW-0862">Zinc</keyword>
<feature type="transmembrane region" description="Helical" evidence="6">
    <location>
        <begin position="17"/>
        <end position="39"/>
    </location>
</feature>
<feature type="domain" description="Cation efflux protein transmembrane" evidence="7">
    <location>
        <begin position="19"/>
        <end position="196"/>
    </location>
</feature>
<feature type="transmembrane region" description="Helical" evidence="6">
    <location>
        <begin position="77"/>
        <end position="96"/>
    </location>
</feature>
<keyword evidence="3" id="KW-0406">Ion transport</keyword>
<gene>
    <name evidence="8" type="ORF">IB286_15125</name>
</gene>
<dbReference type="InterPro" id="IPR027469">
    <property type="entry name" value="Cation_efflux_TMD_sf"/>
</dbReference>
<dbReference type="Proteomes" id="UP000610558">
    <property type="component" value="Unassembled WGS sequence"/>
</dbReference>
<organism evidence="8 9">
    <name type="scientific">Spongiibacter pelagi</name>
    <dbReference type="NCBI Taxonomy" id="2760804"/>
    <lineage>
        <taxon>Bacteria</taxon>
        <taxon>Pseudomonadati</taxon>
        <taxon>Pseudomonadota</taxon>
        <taxon>Gammaproteobacteria</taxon>
        <taxon>Cellvibrionales</taxon>
        <taxon>Spongiibacteraceae</taxon>
        <taxon>Spongiibacter</taxon>
    </lineage>
</organism>
<evidence type="ECO:0000256" key="3">
    <source>
        <dbReference type="ARBA" id="ARBA00022906"/>
    </source>
</evidence>
<protein>
    <submittedName>
        <fullName evidence="8">Cation transporter</fullName>
    </submittedName>
</protein>
<keyword evidence="3" id="KW-0864">Zinc transport</keyword>
<keyword evidence="4 6" id="KW-1133">Transmembrane helix</keyword>
<dbReference type="InterPro" id="IPR050681">
    <property type="entry name" value="CDF/SLC30A"/>
</dbReference>
<dbReference type="GO" id="GO:0005385">
    <property type="term" value="F:zinc ion transmembrane transporter activity"/>
    <property type="evidence" value="ECO:0007669"/>
    <property type="project" value="TreeGrafter"/>
</dbReference>
<dbReference type="SUPFAM" id="SSF161111">
    <property type="entry name" value="Cation efflux protein transmembrane domain-like"/>
    <property type="match status" value="1"/>
</dbReference>
<keyword evidence="5 6" id="KW-0472">Membrane</keyword>
<name>A0A927GXT2_9GAMM</name>
<keyword evidence="3" id="KW-0813">Transport</keyword>
<dbReference type="PANTHER" id="PTHR11562:SF17">
    <property type="entry name" value="RE54080P-RELATED"/>
    <property type="match status" value="1"/>
</dbReference>
<dbReference type="Pfam" id="PF01545">
    <property type="entry name" value="Cation_efflux"/>
    <property type="match status" value="1"/>
</dbReference>
<dbReference type="GO" id="GO:0005886">
    <property type="term" value="C:plasma membrane"/>
    <property type="evidence" value="ECO:0007669"/>
    <property type="project" value="TreeGrafter"/>
</dbReference>